<dbReference type="EMBL" id="KQ425635">
    <property type="protein sequence ID" value="KOF69203.1"/>
    <property type="molecule type" value="Genomic_DNA"/>
</dbReference>
<feature type="non-terminal residue" evidence="2">
    <location>
        <position position="75"/>
    </location>
</feature>
<reference evidence="2" key="1">
    <citation type="submission" date="2015-07" db="EMBL/GenBank/DDBJ databases">
        <title>MeaNS - Measles Nucleotide Surveillance Program.</title>
        <authorList>
            <person name="Tran T."/>
            <person name="Druce J."/>
        </authorList>
    </citation>
    <scope>NUCLEOTIDE SEQUENCE</scope>
    <source>
        <strain evidence="2">UCB-OBI-ISO-001</strain>
        <tissue evidence="2">Gonad</tissue>
    </source>
</reference>
<accession>A0A0L8FWY9</accession>
<protein>
    <submittedName>
        <fullName evidence="2">Uncharacterized protein</fullName>
    </submittedName>
</protein>
<evidence type="ECO:0000256" key="1">
    <source>
        <dbReference type="SAM" id="Phobius"/>
    </source>
</evidence>
<gene>
    <name evidence="2" type="ORF">OCBIM_22005507mg</name>
</gene>
<keyword evidence="1" id="KW-0472">Membrane</keyword>
<keyword evidence="1" id="KW-0812">Transmembrane</keyword>
<evidence type="ECO:0000313" key="2">
    <source>
        <dbReference type="EMBL" id="KOF69203.1"/>
    </source>
</evidence>
<name>A0A0L8FWY9_OCTBM</name>
<organism evidence="2">
    <name type="scientific">Octopus bimaculoides</name>
    <name type="common">California two-spotted octopus</name>
    <dbReference type="NCBI Taxonomy" id="37653"/>
    <lineage>
        <taxon>Eukaryota</taxon>
        <taxon>Metazoa</taxon>
        <taxon>Spiralia</taxon>
        <taxon>Lophotrochozoa</taxon>
        <taxon>Mollusca</taxon>
        <taxon>Cephalopoda</taxon>
        <taxon>Coleoidea</taxon>
        <taxon>Octopodiformes</taxon>
        <taxon>Octopoda</taxon>
        <taxon>Incirrata</taxon>
        <taxon>Octopodidae</taxon>
        <taxon>Octopus</taxon>
    </lineage>
</organism>
<proteinExistence type="predicted"/>
<feature type="transmembrane region" description="Helical" evidence="1">
    <location>
        <begin position="16"/>
        <end position="35"/>
    </location>
</feature>
<keyword evidence="1" id="KW-1133">Transmembrane helix</keyword>
<dbReference type="AlphaFoldDB" id="A0A0L8FWY9"/>
<sequence>MRERIIFLHLRVSVSTYIYVYVRVFLYMCACVFAFDRLAQLVVRSYRSARTLRVYGRVQSCMCVYVHMCSSVYMF</sequence>